<evidence type="ECO:0000256" key="10">
    <source>
        <dbReference type="SAM" id="SignalP"/>
    </source>
</evidence>
<keyword evidence="13" id="KW-1185">Reference proteome</keyword>
<dbReference type="Pfam" id="PF00723">
    <property type="entry name" value="Glyco_hydro_15"/>
    <property type="match status" value="1"/>
</dbReference>
<comment type="caution">
    <text evidence="9">Lacks conserved residue(s) required for the propagation of feature annotation.</text>
</comment>
<dbReference type="InterPro" id="IPR012341">
    <property type="entry name" value="6hp_glycosidase-like_sf"/>
</dbReference>
<evidence type="ECO:0000256" key="8">
    <source>
        <dbReference type="ARBA" id="ARBA00023326"/>
    </source>
</evidence>
<feature type="signal peptide" evidence="10">
    <location>
        <begin position="1"/>
        <end position="18"/>
    </location>
</feature>
<evidence type="ECO:0000256" key="7">
    <source>
        <dbReference type="ARBA" id="ARBA00023295"/>
    </source>
</evidence>
<dbReference type="SMART" id="SM00018">
    <property type="entry name" value="PD"/>
    <property type="match status" value="1"/>
</dbReference>
<dbReference type="CDD" id="cd00111">
    <property type="entry name" value="Trefoil"/>
    <property type="match status" value="1"/>
</dbReference>
<evidence type="ECO:0000256" key="1">
    <source>
        <dbReference type="ARBA" id="ARBA00001863"/>
    </source>
</evidence>
<keyword evidence="5 9" id="KW-1015">Disulfide bond</keyword>
<keyword evidence="10" id="KW-0732">Signal</keyword>
<dbReference type="InterPro" id="IPR000519">
    <property type="entry name" value="P_trefoil_dom"/>
</dbReference>
<keyword evidence="8" id="KW-0624">Polysaccharide degradation</keyword>
<feature type="disulfide bond" evidence="9">
    <location>
        <begin position="38"/>
        <end position="53"/>
    </location>
</feature>
<evidence type="ECO:0000256" key="5">
    <source>
        <dbReference type="ARBA" id="ARBA00023157"/>
    </source>
</evidence>
<dbReference type="Proteomes" id="UP000703661">
    <property type="component" value="Unassembled WGS sequence"/>
</dbReference>
<keyword evidence="7" id="KW-0326">Glycosidase</keyword>
<comment type="catalytic activity">
    <reaction evidence="1">
        <text>Hydrolysis of terminal (1-&gt;4)-linked alpha-D-glucose residues successively from non-reducing ends of the chains with release of beta-D-glucose.</text>
        <dbReference type="EC" id="3.2.1.3"/>
    </reaction>
</comment>
<evidence type="ECO:0000256" key="9">
    <source>
        <dbReference type="PROSITE-ProRule" id="PRU00779"/>
    </source>
</evidence>
<dbReference type="Gene3D" id="1.50.10.10">
    <property type="match status" value="1"/>
</dbReference>
<keyword evidence="6" id="KW-0119">Carbohydrate metabolism</keyword>
<evidence type="ECO:0000259" key="11">
    <source>
        <dbReference type="PROSITE" id="PS51448"/>
    </source>
</evidence>
<feature type="chain" id="PRO_5040114762" description="glucan 1,4-alpha-glucosidase" evidence="10">
    <location>
        <begin position="19"/>
        <end position="535"/>
    </location>
</feature>
<feature type="domain" description="P-type" evidence="11">
    <location>
        <begin position="25"/>
        <end position="69"/>
    </location>
</feature>
<dbReference type="GO" id="GO:0000272">
    <property type="term" value="P:polysaccharide catabolic process"/>
    <property type="evidence" value="ECO:0007669"/>
    <property type="project" value="UniProtKB-KW"/>
</dbReference>
<dbReference type="PANTHER" id="PTHR31616:SF9">
    <property type="entry name" value="GLUCOAMYLASE, INTRACELLULAR SPORULATION-SPECIFIC"/>
    <property type="match status" value="1"/>
</dbReference>
<reference evidence="12" key="1">
    <citation type="journal article" date="2020" name="Fungal Divers.">
        <title>Resolving the Mortierellaceae phylogeny through synthesis of multi-gene phylogenetics and phylogenomics.</title>
        <authorList>
            <person name="Vandepol N."/>
            <person name="Liber J."/>
            <person name="Desiro A."/>
            <person name="Na H."/>
            <person name="Kennedy M."/>
            <person name="Barry K."/>
            <person name="Grigoriev I.V."/>
            <person name="Miller A.N."/>
            <person name="O'Donnell K."/>
            <person name="Stajich J.E."/>
            <person name="Bonito G."/>
        </authorList>
    </citation>
    <scope>NUCLEOTIDE SEQUENCE</scope>
    <source>
        <strain evidence="12">NRRL 2769</strain>
    </source>
</reference>
<protein>
    <recommendedName>
        <fullName evidence="3">glucan 1,4-alpha-glucosidase</fullName>
        <ecNumber evidence="3">3.2.1.3</ecNumber>
    </recommendedName>
</protein>
<dbReference type="SUPFAM" id="SSF48208">
    <property type="entry name" value="Six-hairpin glycosidases"/>
    <property type="match status" value="1"/>
</dbReference>
<dbReference type="Gene3D" id="4.10.110.10">
    <property type="entry name" value="Spasmolytic Protein, domain 1"/>
    <property type="match status" value="1"/>
</dbReference>
<dbReference type="PROSITE" id="PS00025">
    <property type="entry name" value="P_TREFOIL_1"/>
    <property type="match status" value="1"/>
</dbReference>
<evidence type="ECO:0000256" key="2">
    <source>
        <dbReference type="ARBA" id="ARBA00006188"/>
    </source>
</evidence>
<name>A0A9P6MMM8_9FUNG</name>
<dbReference type="EMBL" id="JAAAID010002319">
    <property type="protein sequence ID" value="KAG0007513.1"/>
    <property type="molecule type" value="Genomic_DNA"/>
</dbReference>
<dbReference type="GO" id="GO:0000324">
    <property type="term" value="C:fungal-type vacuole"/>
    <property type="evidence" value="ECO:0007669"/>
    <property type="project" value="TreeGrafter"/>
</dbReference>
<sequence>MKPITILAAVAFLKVTLASPLVARATCTNIEGIYRNDCGTIGVSESTCSSGGCCWNPSTDGSPWCYYPDPISFSRPTPPDQDAITSWASSQYTYSLSAMMNNLSPAGSKTGCVVAAQSQTNPQYYYHWSRDGALTMYAITLQYINAIKSGDVTLQSTYATLVKNWISFEYGLQSITNPTVSITGNMQDNVGEPKFNIDGTAYTGSWGRPQNDGPGLRTRTIVKFLRAYVPNTGDTSYASSLYNMISRDMSYVVRHYADVCTSGTPCVDLWEERSDSHFYTDMSQRRGLKEGAYYMNTWGSNSTLASQYLSVASALEPRVDAHWMDSLSYYKEMLDVSDRNSPDAAIILSSIQSRDETDPFVSPSSDKMLSSAYRYATQFRGHFQINKDRMAYAPAVGRYLEDVYNGGDGVNNNGAGAWLLAINAVAELHYVAAAEFKIAGQASVTAINQPIFAYYGVNATPGSVLTGSQLSTLITNIFGEGDSYLDTLQYHMGSEQDMTEQFNPVTGYRQGAKHLTWSYASFITAIEARNTFLAL</sequence>
<evidence type="ECO:0000256" key="4">
    <source>
        <dbReference type="ARBA" id="ARBA00022801"/>
    </source>
</evidence>
<dbReference type="Pfam" id="PF00088">
    <property type="entry name" value="Trefoil"/>
    <property type="match status" value="1"/>
</dbReference>
<comment type="caution">
    <text evidence="12">The sequence shown here is derived from an EMBL/GenBank/DDBJ whole genome shotgun (WGS) entry which is preliminary data.</text>
</comment>
<evidence type="ECO:0000256" key="3">
    <source>
        <dbReference type="ARBA" id="ARBA00012593"/>
    </source>
</evidence>
<dbReference type="AlphaFoldDB" id="A0A9P6MMM8"/>
<evidence type="ECO:0000313" key="13">
    <source>
        <dbReference type="Proteomes" id="UP000703661"/>
    </source>
</evidence>
<evidence type="ECO:0000256" key="6">
    <source>
        <dbReference type="ARBA" id="ARBA00023277"/>
    </source>
</evidence>
<dbReference type="InterPro" id="IPR011613">
    <property type="entry name" value="GH15-like"/>
</dbReference>
<dbReference type="OrthoDB" id="6123450at2759"/>
<dbReference type="InterPro" id="IPR017957">
    <property type="entry name" value="P_trefoil_CS"/>
</dbReference>
<keyword evidence="4" id="KW-0378">Hydrolase</keyword>
<dbReference type="PRINTS" id="PR00736">
    <property type="entry name" value="GLHYDRLASE15"/>
</dbReference>
<feature type="disulfide bond" evidence="9">
    <location>
        <begin position="48"/>
        <end position="65"/>
    </location>
</feature>
<dbReference type="InterPro" id="IPR008928">
    <property type="entry name" value="6-hairpin_glycosidase_sf"/>
</dbReference>
<dbReference type="InterPro" id="IPR000165">
    <property type="entry name" value="Glucoamylase"/>
</dbReference>
<gene>
    <name evidence="12" type="ORF">BGZ80_004577</name>
</gene>
<dbReference type="GO" id="GO:0004339">
    <property type="term" value="F:glucan 1,4-alpha-glucosidase activity"/>
    <property type="evidence" value="ECO:0007669"/>
    <property type="project" value="UniProtKB-EC"/>
</dbReference>
<dbReference type="SUPFAM" id="SSF57492">
    <property type="entry name" value="Trefoil"/>
    <property type="match status" value="1"/>
</dbReference>
<dbReference type="InterPro" id="IPR044913">
    <property type="entry name" value="P_trefoil_dom_sf"/>
</dbReference>
<dbReference type="PROSITE" id="PS51448">
    <property type="entry name" value="P_TREFOIL_2"/>
    <property type="match status" value="1"/>
</dbReference>
<dbReference type="PANTHER" id="PTHR31616">
    <property type="entry name" value="TREHALASE"/>
    <property type="match status" value="1"/>
</dbReference>
<proteinExistence type="inferred from homology"/>
<accession>A0A9P6MMM8</accession>
<dbReference type="EC" id="3.2.1.3" evidence="3"/>
<comment type="similarity">
    <text evidence="2">Belongs to the glycosyl hydrolase 15 family.</text>
</comment>
<organism evidence="12 13">
    <name type="scientific">Entomortierella chlamydospora</name>
    <dbReference type="NCBI Taxonomy" id="101097"/>
    <lineage>
        <taxon>Eukaryota</taxon>
        <taxon>Fungi</taxon>
        <taxon>Fungi incertae sedis</taxon>
        <taxon>Mucoromycota</taxon>
        <taxon>Mortierellomycotina</taxon>
        <taxon>Mortierellomycetes</taxon>
        <taxon>Mortierellales</taxon>
        <taxon>Mortierellaceae</taxon>
        <taxon>Entomortierella</taxon>
    </lineage>
</organism>
<evidence type="ECO:0000313" key="12">
    <source>
        <dbReference type="EMBL" id="KAG0007513.1"/>
    </source>
</evidence>